<dbReference type="EMBL" id="WHUG01000007">
    <property type="protein sequence ID" value="MQA40274.1"/>
    <property type="molecule type" value="Genomic_DNA"/>
</dbReference>
<feature type="compositionally biased region" description="Low complexity" evidence="1">
    <location>
        <begin position="346"/>
        <end position="394"/>
    </location>
</feature>
<feature type="compositionally biased region" description="Low complexity" evidence="1">
    <location>
        <begin position="304"/>
        <end position="320"/>
    </location>
</feature>
<feature type="non-terminal residue" evidence="3">
    <location>
        <position position="394"/>
    </location>
</feature>
<comment type="caution">
    <text evidence="3">The sequence shown here is derived from an EMBL/GenBank/DDBJ whole genome shotgun (WGS) entry which is preliminary data.</text>
</comment>
<name>A0A6A7N599_9BURK</name>
<feature type="compositionally biased region" description="Polar residues" evidence="1">
    <location>
        <begin position="321"/>
        <end position="345"/>
    </location>
</feature>
<feature type="domain" description="Flagellar hook-associated protein 2 C-terminal" evidence="2">
    <location>
        <begin position="116"/>
        <end position="210"/>
    </location>
</feature>
<protein>
    <recommendedName>
        <fullName evidence="2">Flagellar hook-associated protein 2 C-terminal domain-containing protein</fullName>
    </recommendedName>
</protein>
<evidence type="ECO:0000256" key="1">
    <source>
        <dbReference type="SAM" id="MobiDB-lite"/>
    </source>
</evidence>
<evidence type="ECO:0000313" key="4">
    <source>
        <dbReference type="Proteomes" id="UP000440498"/>
    </source>
</evidence>
<evidence type="ECO:0000259" key="2">
    <source>
        <dbReference type="Pfam" id="PF07195"/>
    </source>
</evidence>
<dbReference type="Proteomes" id="UP000440498">
    <property type="component" value="Unassembled WGS sequence"/>
</dbReference>
<feature type="region of interest" description="Disordered" evidence="1">
    <location>
        <begin position="304"/>
        <end position="394"/>
    </location>
</feature>
<dbReference type="InterPro" id="IPR010809">
    <property type="entry name" value="FliD_C"/>
</dbReference>
<gene>
    <name evidence="3" type="ORF">GEV02_19155</name>
</gene>
<dbReference type="AlphaFoldDB" id="A0A6A7N599"/>
<dbReference type="Pfam" id="PF07195">
    <property type="entry name" value="FliD_C"/>
    <property type="match status" value="1"/>
</dbReference>
<accession>A0A6A7N599</accession>
<feature type="region of interest" description="Disordered" evidence="1">
    <location>
        <begin position="258"/>
        <end position="283"/>
    </location>
</feature>
<organism evidence="3 4">
    <name type="scientific">Rugamonas aquatica</name>
    <dbReference type="NCBI Taxonomy" id="2743357"/>
    <lineage>
        <taxon>Bacteria</taxon>
        <taxon>Pseudomonadati</taxon>
        <taxon>Pseudomonadota</taxon>
        <taxon>Betaproteobacteria</taxon>
        <taxon>Burkholderiales</taxon>
        <taxon>Oxalobacteraceae</taxon>
        <taxon>Telluria group</taxon>
        <taxon>Rugamonas</taxon>
    </lineage>
</organism>
<dbReference type="RefSeq" id="WP_408014856.1">
    <property type="nucleotide sequence ID" value="NZ_WHUG01000007.1"/>
</dbReference>
<evidence type="ECO:0000313" key="3">
    <source>
        <dbReference type="EMBL" id="MQA40274.1"/>
    </source>
</evidence>
<sequence length="394" mass="40116">MFPISSAALTTPANISPVAESAAVAPVRADLVTAADSATDAPAPASVSIELSPVANFLLTVSQSQQQLTQLQTAVANGATAQQTAEQAATLNDTTQNVVNAFNLLPAVDFNQAEPQGPSLLNNLVQSLQQQTQASNASQQQSAAQNLAQIGVTLQPPLLSDATGGLSLDNEVLRTAFRSNQQATTDTLQNTLNTFSELATRFAEQLSAAGTSAAAALTARQQPGLTPADIAENARLDVARTALDQLAQNPFQETPADRLAAQRAGQEQRPDTQSLAPPSPIVNPLQASTAEVIAQQNAEAANATQQANAAQQANTAQQTAVRQASDTQAQPTDTGNTAQVNPSTTAQGDAQAARQAADAAASAAAARQQSSASLGAVNAASTQAATQAATARSA</sequence>
<keyword evidence="4" id="KW-1185">Reference proteome</keyword>
<proteinExistence type="predicted"/>
<reference evidence="3 4" key="1">
    <citation type="submission" date="2019-10" db="EMBL/GenBank/DDBJ databases">
        <title>Two novel species isolated from a subtropical stream in China.</title>
        <authorList>
            <person name="Lu H."/>
        </authorList>
    </citation>
    <scope>NUCLEOTIDE SEQUENCE [LARGE SCALE GENOMIC DNA]</scope>
    <source>
        <strain evidence="3 4">FT29W</strain>
    </source>
</reference>